<feature type="transmembrane region" description="Helical" evidence="3">
    <location>
        <begin position="95"/>
        <end position="115"/>
    </location>
</feature>
<protein>
    <submittedName>
        <fullName evidence="5">Prepilin peptidase</fullName>
    </submittedName>
</protein>
<dbReference type="Proteomes" id="UP000313849">
    <property type="component" value="Unassembled WGS sequence"/>
</dbReference>
<dbReference type="PANTHER" id="PTHR30487:SF0">
    <property type="entry name" value="PREPILIN LEADER PEPTIDASE_N-METHYLTRANSFERASE-RELATED"/>
    <property type="match status" value="1"/>
</dbReference>
<feature type="compositionally biased region" description="Basic and acidic residues" evidence="2">
    <location>
        <begin position="32"/>
        <end position="44"/>
    </location>
</feature>
<dbReference type="PANTHER" id="PTHR30487">
    <property type="entry name" value="TYPE 4 PREPILIN-LIKE PROTEINS LEADER PEPTIDE-PROCESSING ENZYME"/>
    <property type="match status" value="1"/>
</dbReference>
<dbReference type="GO" id="GO:0004190">
    <property type="term" value="F:aspartic-type endopeptidase activity"/>
    <property type="evidence" value="ECO:0007669"/>
    <property type="project" value="InterPro"/>
</dbReference>
<feature type="transmembrane region" description="Helical" evidence="3">
    <location>
        <begin position="52"/>
        <end position="74"/>
    </location>
</feature>
<feature type="transmembrane region" description="Helical" evidence="3">
    <location>
        <begin position="211"/>
        <end position="228"/>
    </location>
</feature>
<keyword evidence="3" id="KW-0472">Membrane</keyword>
<dbReference type="InterPro" id="IPR050882">
    <property type="entry name" value="Prepilin_peptidase/N-MTase"/>
</dbReference>
<feature type="transmembrane region" description="Helical" evidence="3">
    <location>
        <begin position="178"/>
        <end position="199"/>
    </location>
</feature>
<evidence type="ECO:0000256" key="2">
    <source>
        <dbReference type="SAM" id="MobiDB-lite"/>
    </source>
</evidence>
<feature type="transmembrane region" description="Helical" evidence="3">
    <location>
        <begin position="154"/>
        <end position="172"/>
    </location>
</feature>
<feature type="transmembrane region" description="Helical" evidence="3">
    <location>
        <begin position="234"/>
        <end position="258"/>
    </location>
</feature>
<gene>
    <name evidence="5" type="ORF">FH969_05510</name>
</gene>
<dbReference type="GO" id="GO:0005886">
    <property type="term" value="C:plasma membrane"/>
    <property type="evidence" value="ECO:0007669"/>
    <property type="project" value="TreeGrafter"/>
</dbReference>
<evidence type="ECO:0000313" key="5">
    <source>
        <dbReference type="EMBL" id="TNU75879.1"/>
    </source>
</evidence>
<dbReference type="Pfam" id="PF01478">
    <property type="entry name" value="Peptidase_A24"/>
    <property type="match status" value="1"/>
</dbReference>
<reference evidence="5 6" key="1">
    <citation type="submission" date="2019-06" db="EMBL/GenBank/DDBJ databases">
        <title>Draft genome sequence of Miniimonas arenae KCTC 19750T isolated from sea sand.</title>
        <authorList>
            <person name="Park S.-J."/>
        </authorList>
    </citation>
    <scope>NUCLEOTIDE SEQUENCE [LARGE SCALE GENOMIC DNA]</scope>
    <source>
        <strain evidence="5 6">KCTC 19750</strain>
    </source>
</reference>
<name>A0A5C5BDP5_9MICO</name>
<proteinExistence type="inferred from homology"/>
<feature type="compositionally biased region" description="Low complexity" evidence="2">
    <location>
        <begin position="22"/>
        <end position="31"/>
    </location>
</feature>
<dbReference type="Gene3D" id="1.20.120.1220">
    <property type="match status" value="1"/>
</dbReference>
<dbReference type="GO" id="GO:0006465">
    <property type="term" value="P:signal peptide processing"/>
    <property type="evidence" value="ECO:0007669"/>
    <property type="project" value="TreeGrafter"/>
</dbReference>
<dbReference type="AlphaFoldDB" id="A0A5C5BDP5"/>
<comment type="caution">
    <text evidence="5">The sequence shown here is derived from an EMBL/GenBank/DDBJ whole genome shotgun (WGS) entry which is preliminary data.</text>
</comment>
<accession>A0A5C5BDP5</accession>
<dbReference type="EMBL" id="VENP01000014">
    <property type="protein sequence ID" value="TNU75879.1"/>
    <property type="molecule type" value="Genomic_DNA"/>
</dbReference>
<comment type="similarity">
    <text evidence="1">Belongs to the peptidase A24 family.</text>
</comment>
<keyword evidence="3" id="KW-1133">Transmembrane helix</keyword>
<keyword evidence="3" id="KW-0812">Transmembrane</keyword>
<keyword evidence="6" id="KW-1185">Reference proteome</keyword>
<organism evidence="5 6">
    <name type="scientific">Miniimonas arenae</name>
    <dbReference type="NCBI Taxonomy" id="676201"/>
    <lineage>
        <taxon>Bacteria</taxon>
        <taxon>Bacillati</taxon>
        <taxon>Actinomycetota</taxon>
        <taxon>Actinomycetes</taxon>
        <taxon>Micrococcales</taxon>
        <taxon>Beutenbergiaceae</taxon>
        <taxon>Miniimonas</taxon>
    </lineage>
</organism>
<dbReference type="InterPro" id="IPR000045">
    <property type="entry name" value="Prepilin_IV_endopep_pep"/>
</dbReference>
<feature type="domain" description="Prepilin type IV endopeptidase peptidase" evidence="4">
    <location>
        <begin position="136"/>
        <end position="250"/>
    </location>
</feature>
<evidence type="ECO:0000313" key="6">
    <source>
        <dbReference type="Proteomes" id="UP000313849"/>
    </source>
</evidence>
<evidence type="ECO:0000259" key="4">
    <source>
        <dbReference type="Pfam" id="PF01478"/>
    </source>
</evidence>
<feature type="transmembrane region" description="Helical" evidence="3">
    <location>
        <begin position="265"/>
        <end position="284"/>
    </location>
</feature>
<feature type="region of interest" description="Disordered" evidence="2">
    <location>
        <begin position="22"/>
        <end position="44"/>
    </location>
</feature>
<evidence type="ECO:0000256" key="1">
    <source>
        <dbReference type="ARBA" id="ARBA00005801"/>
    </source>
</evidence>
<feature type="transmembrane region" description="Helical" evidence="3">
    <location>
        <begin position="127"/>
        <end position="147"/>
    </location>
</feature>
<evidence type="ECO:0000256" key="3">
    <source>
        <dbReference type="SAM" id="Phobius"/>
    </source>
</evidence>
<sequence>MAHGARAGVGGLRRLRRAGLAHAAAPGGRAGPADDGRARAGGRDARGAGRSAAVSLPAAAVAALVALLAGAAGWRAAPWLRTLARLSAHDQRRPWTLRPAVVACTCAGLAALSVLTAHAQELPPATWSGLAVGWVAAGAAALVDAAAHRLPDVLVLRVGGVGVALAVVGALIAGRPALVLGALAGAVVGYLVLGLVAFAYPPGMGYGDVKLAALLGALLGLASGFGPAPWWGGAIVAVAMLLLAFVVGGVGSLVLLAARRVTARTAVPFGPVLVLAAAVVAAGFA</sequence>